<protein>
    <submittedName>
        <fullName evidence="1">Uncharacterized protein</fullName>
    </submittedName>
</protein>
<accession>A0AA88LUB9</accession>
<name>A0AA88LUB9_CHASR</name>
<reference evidence="1" key="1">
    <citation type="submission" date="2023-07" db="EMBL/GenBank/DDBJ databases">
        <title>Chromosome-level Genome Assembly of Striped Snakehead (Channa striata).</title>
        <authorList>
            <person name="Liu H."/>
        </authorList>
    </citation>
    <scope>NUCLEOTIDE SEQUENCE</scope>
    <source>
        <strain evidence="1">Gz</strain>
        <tissue evidence="1">Muscle</tissue>
    </source>
</reference>
<dbReference type="AlphaFoldDB" id="A0AA88LUB9"/>
<dbReference type="Proteomes" id="UP001187415">
    <property type="component" value="Unassembled WGS sequence"/>
</dbReference>
<keyword evidence="2" id="KW-1185">Reference proteome</keyword>
<evidence type="ECO:0000313" key="1">
    <source>
        <dbReference type="EMBL" id="KAK2824305.1"/>
    </source>
</evidence>
<proteinExistence type="predicted"/>
<sequence length="78" mass="8411">MSLLLLKTRREVRILQSQLTVTETESVTHHYTQQQLSGGRAINKPSSLGVERSGLCGSGVAVQTIMPFALAVGQEVCV</sequence>
<evidence type="ECO:0000313" key="2">
    <source>
        <dbReference type="Proteomes" id="UP001187415"/>
    </source>
</evidence>
<dbReference type="EMBL" id="JAUPFM010000017">
    <property type="protein sequence ID" value="KAK2824305.1"/>
    <property type="molecule type" value="Genomic_DNA"/>
</dbReference>
<comment type="caution">
    <text evidence="1">The sequence shown here is derived from an EMBL/GenBank/DDBJ whole genome shotgun (WGS) entry which is preliminary data.</text>
</comment>
<organism evidence="1 2">
    <name type="scientific">Channa striata</name>
    <name type="common">Snakehead murrel</name>
    <name type="synonym">Ophicephalus striatus</name>
    <dbReference type="NCBI Taxonomy" id="64152"/>
    <lineage>
        <taxon>Eukaryota</taxon>
        <taxon>Metazoa</taxon>
        <taxon>Chordata</taxon>
        <taxon>Craniata</taxon>
        <taxon>Vertebrata</taxon>
        <taxon>Euteleostomi</taxon>
        <taxon>Actinopterygii</taxon>
        <taxon>Neopterygii</taxon>
        <taxon>Teleostei</taxon>
        <taxon>Neoteleostei</taxon>
        <taxon>Acanthomorphata</taxon>
        <taxon>Anabantaria</taxon>
        <taxon>Anabantiformes</taxon>
        <taxon>Channoidei</taxon>
        <taxon>Channidae</taxon>
        <taxon>Channa</taxon>
    </lineage>
</organism>
<gene>
    <name evidence="1" type="ORF">Q5P01_021480</name>
</gene>